<feature type="compositionally biased region" description="Basic and acidic residues" evidence="1">
    <location>
        <begin position="10"/>
        <end position="23"/>
    </location>
</feature>
<sequence>MRKRNTSRVEPSRTKVAKEREGALNEASQLSNNTFFALVDKPSVDSDTDAGTPSPSRNSPVEEGPALTPHLADDL</sequence>
<name>A0AAV7Q0W0_PLEWA</name>
<dbReference type="AlphaFoldDB" id="A0AAV7Q0W0"/>
<proteinExistence type="predicted"/>
<dbReference type="EMBL" id="JANPWB010000011">
    <property type="protein sequence ID" value="KAJ1131743.1"/>
    <property type="molecule type" value="Genomic_DNA"/>
</dbReference>
<gene>
    <name evidence="2" type="ORF">NDU88_010076</name>
</gene>
<comment type="caution">
    <text evidence="2">The sequence shown here is derived from an EMBL/GenBank/DDBJ whole genome shotgun (WGS) entry which is preliminary data.</text>
</comment>
<evidence type="ECO:0000313" key="3">
    <source>
        <dbReference type="Proteomes" id="UP001066276"/>
    </source>
</evidence>
<feature type="compositionally biased region" description="Polar residues" evidence="1">
    <location>
        <begin position="49"/>
        <end position="59"/>
    </location>
</feature>
<protein>
    <submittedName>
        <fullName evidence="2">Uncharacterized protein</fullName>
    </submittedName>
</protein>
<evidence type="ECO:0000256" key="1">
    <source>
        <dbReference type="SAM" id="MobiDB-lite"/>
    </source>
</evidence>
<dbReference type="Proteomes" id="UP001066276">
    <property type="component" value="Chromosome 7"/>
</dbReference>
<evidence type="ECO:0000313" key="2">
    <source>
        <dbReference type="EMBL" id="KAJ1131743.1"/>
    </source>
</evidence>
<feature type="compositionally biased region" description="Polar residues" evidence="1">
    <location>
        <begin position="26"/>
        <end position="35"/>
    </location>
</feature>
<feature type="region of interest" description="Disordered" evidence="1">
    <location>
        <begin position="1"/>
        <end position="75"/>
    </location>
</feature>
<keyword evidence="3" id="KW-1185">Reference proteome</keyword>
<accession>A0AAV7Q0W0</accession>
<organism evidence="2 3">
    <name type="scientific">Pleurodeles waltl</name>
    <name type="common">Iberian ribbed newt</name>
    <dbReference type="NCBI Taxonomy" id="8319"/>
    <lineage>
        <taxon>Eukaryota</taxon>
        <taxon>Metazoa</taxon>
        <taxon>Chordata</taxon>
        <taxon>Craniata</taxon>
        <taxon>Vertebrata</taxon>
        <taxon>Euteleostomi</taxon>
        <taxon>Amphibia</taxon>
        <taxon>Batrachia</taxon>
        <taxon>Caudata</taxon>
        <taxon>Salamandroidea</taxon>
        <taxon>Salamandridae</taxon>
        <taxon>Pleurodelinae</taxon>
        <taxon>Pleurodeles</taxon>
    </lineage>
</organism>
<reference evidence="2" key="1">
    <citation type="journal article" date="2022" name="bioRxiv">
        <title>Sequencing and chromosome-scale assembly of the giantPleurodeles waltlgenome.</title>
        <authorList>
            <person name="Brown T."/>
            <person name="Elewa A."/>
            <person name="Iarovenko S."/>
            <person name="Subramanian E."/>
            <person name="Araus A.J."/>
            <person name="Petzold A."/>
            <person name="Susuki M."/>
            <person name="Suzuki K.-i.T."/>
            <person name="Hayashi T."/>
            <person name="Toyoda A."/>
            <person name="Oliveira C."/>
            <person name="Osipova E."/>
            <person name="Leigh N.D."/>
            <person name="Simon A."/>
            <person name="Yun M.H."/>
        </authorList>
    </citation>
    <scope>NUCLEOTIDE SEQUENCE</scope>
    <source>
        <strain evidence="2">20211129_DDA</strain>
        <tissue evidence="2">Liver</tissue>
    </source>
</reference>